<reference evidence="1" key="1">
    <citation type="submission" date="2021-01" db="EMBL/GenBank/DDBJ databases">
        <title>Adiantum capillus-veneris genome.</title>
        <authorList>
            <person name="Fang Y."/>
            <person name="Liao Q."/>
        </authorList>
    </citation>
    <scope>NUCLEOTIDE SEQUENCE</scope>
    <source>
        <strain evidence="1">H3</strain>
        <tissue evidence="1">Leaf</tissue>
    </source>
</reference>
<comment type="caution">
    <text evidence="1">The sequence shown here is derived from an EMBL/GenBank/DDBJ whole genome shotgun (WGS) entry which is preliminary data.</text>
</comment>
<keyword evidence="2" id="KW-1185">Reference proteome</keyword>
<name>A0A9D4V7V9_ADICA</name>
<proteinExistence type="predicted"/>
<dbReference type="EMBL" id="JABFUD020000004">
    <property type="protein sequence ID" value="KAI5081139.1"/>
    <property type="molecule type" value="Genomic_DNA"/>
</dbReference>
<dbReference type="Proteomes" id="UP000886520">
    <property type="component" value="Chromosome 4"/>
</dbReference>
<organism evidence="1 2">
    <name type="scientific">Adiantum capillus-veneris</name>
    <name type="common">Maidenhair fern</name>
    <dbReference type="NCBI Taxonomy" id="13818"/>
    <lineage>
        <taxon>Eukaryota</taxon>
        <taxon>Viridiplantae</taxon>
        <taxon>Streptophyta</taxon>
        <taxon>Embryophyta</taxon>
        <taxon>Tracheophyta</taxon>
        <taxon>Polypodiopsida</taxon>
        <taxon>Polypodiidae</taxon>
        <taxon>Polypodiales</taxon>
        <taxon>Pteridineae</taxon>
        <taxon>Pteridaceae</taxon>
        <taxon>Vittarioideae</taxon>
        <taxon>Adiantum</taxon>
    </lineage>
</organism>
<gene>
    <name evidence="1" type="ORF">GOP47_0004322</name>
</gene>
<accession>A0A9D4V7V9</accession>
<sequence length="196" mass="21858">MPHHSFFSRIVTLRMKAYGLLHVRAAASRGGRKHKANGGAGWPDVVALQCLARVPLSRLIPKPHGSGERVYKEAEACGGGGSGRGSHNIIALEEHLKDLQKCYVRRETAHKSAEDLRHVWEAREQVPRFKADCKLQSSLPELTAKTYLEHIVELGPPSAVEKEGLLYMQTVHGENKPVFLFQLLPLTIIHVWAVYC</sequence>
<evidence type="ECO:0000313" key="2">
    <source>
        <dbReference type="Proteomes" id="UP000886520"/>
    </source>
</evidence>
<protein>
    <submittedName>
        <fullName evidence="1">Uncharacterized protein</fullName>
    </submittedName>
</protein>
<dbReference type="AlphaFoldDB" id="A0A9D4V7V9"/>
<evidence type="ECO:0000313" key="1">
    <source>
        <dbReference type="EMBL" id="KAI5081139.1"/>
    </source>
</evidence>